<dbReference type="AlphaFoldDB" id="A0A265UVB1"/>
<evidence type="ECO:0000313" key="1">
    <source>
        <dbReference type="EMBL" id="OZV69254.1"/>
    </source>
</evidence>
<dbReference type="InterPro" id="IPR039498">
    <property type="entry name" value="NTP_transf_5"/>
</dbReference>
<organism evidence="1 2">
    <name type="scientific">Winogradskyella aurantia</name>
    <dbReference type="NCBI Taxonomy" id="1915063"/>
    <lineage>
        <taxon>Bacteria</taxon>
        <taxon>Pseudomonadati</taxon>
        <taxon>Bacteroidota</taxon>
        <taxon>Flavobacteriia</taxon>
        <taxon>Flavobacteriales</taxon>
        <taxon>Flavobacteriaceae</taxon>
        <taxon>Winogradskyella</taxon>
    </lineage>
</organism>
<dbReference type="OrthoDB" id="1117814at2"/>
<protein>
    <recommendedName>
        <fullName evidence="3">Nucleotidyltransferase</fullName>
    </recommendedName>
</protein>
<dbReference type="Pfam" id="PF14907">
    <property type="entry name" value="NTP_transf_5"/>
    <property type="match status" value="1"/>
</dbReference>
<reference evidence="1 2" key="1">
    <citation type="submission" date="2017-05" db="EMBL/GenBank/DDBJ databases">
        <title>The draft genome sequence of Idiomarina salinarum WNB302.</title>
        <authorList>
            <person name="Sun Y."/>
            <person name="Chen B."/>
            <person name="Du Z."/>
        </authorList>
    </citation>
    <scope>NUCLEOTIDE SEQUENCE [LARGE SCALE GENOMIC DNA]</scope>
    <source>
        <strain evidence="1 2">WNB302</strain>
    </source>
</reference>
<keyword evidence="2" id="KW-1185">Reference proteome</keyword>
<evidence type="ECO:0000313" key="2">
    <source>
        <dbReference type="Proteomes" id="UP000216840"/>
    </source>
</evidence>
<proteinExistence type="predicted"/>
<dbReference type="EMBL" id="NGJN01000003">
    <property type="protein sequence ID" value="OZV69254.1"/>
    <property type="molecule type" value="Genomic_DNA"/>
</dbReference>
<evidence type="ECO:0008006" key="3">
    <source>
        <dbReference type="Google" id="ProtNLM"/>
    </source>
</evidence>
<accession>A0A265UVB1</accession>
<dbReference type="Proteomes" id="UP000216840">
    <property type="component" value="Unassembled WGS sequence"/>
</dbReference>
<name>A0A265UVB1_9FLAO</name>
<sequence>MPLGHLSTTYQRIADILSFEVPTDTLEGTLNQDNFDWDAIVVEGSKHLVLPAIYCRLKAKNLLHCLPVDLKSYLEELTAINRNRNTAILKQVNSISDLLQKHHIPHVFLKGSALLALNVYEDLAERMVGDIDILIEKQQIQKAFHVLRQNGYSQTRSFNYQTNGFRHLDSLINPNALAAVELHEELFNQRYTYLMRGSEMLNSKMTINSLSMPKPKQLYEHIILASQVNDYSYFYNSFNFKIAYDTLVLSTMNQQEELNQDLVQTKYGMAFLSILQFHFKDFRSKELIKTGTRKLFLYKLENKFPILRSLIRGLKYLSFYIFSRLELLLTNMSYRKYIINKIFIFDK</sequence>
<comment type="caution">
    <text evidence="1">The sequence shown here is derived from an EMBL/GenBank/DDBJ whole genome shotgun (WGS) entry which is preliminary data.</text>
</comment>
<gene>
    <name evidence="1" type="ORF">CA834_07295</name>
</gene>